<dbReference type="AlphaFoldDB" id="A0AAQ3QSA8"/>
<gene>
    <name evidence="2" type="ORF">RZN69_16235</name>
</gene>
<sequence length="102" mass="11537">MGWGKYLLLGDFGQQLDLEDQKEEIRSLRKRISLNNATNSSVTQRLERLEKENDELKLYLSSLVVLLKNTGAITKDQLENVVEMVDGYDGKIDGKHKGGINT</sequence>
<evidence type="ECO:0000313" key="2">
    <source>
        <dbReference type="EMBL" id="WOO40171.1"/>
    </source>
</evidence>
<dbReference type="KEGG" id="puo:RZN69_16235"/>
<reference evidence="2 3" key="1">
    <citation type="submission" date="2023-10" db="EMBL/GenBank/DDBJ databases">
        <title>Rubellicoccus peritrichatus gen. nov., sp. nov., isolated from an algae of coral reef tank.</title>
        <authorList>
            <person name="Luo J."/>
        </authorList>
    </citation>
    <scope>NUCLEOTIDE SEQUENCE [LARGE SCALE GENOMIC DNA]</scope>
    <source>
        <strain evidence="2 3">CR14</strain>
    </source>
</reference>
<evidence type="ECO:0000313" key="3">
    <source>
        <dbReference type="Proteomes" id="UP001304300"/>
    </source>
</evidence>
<organism evidence="2 3">
    <name type="scientific">Rubellicoccus peritrichatus</name>
    <dbReference type="NCBI Taxonomy" id="3080537"/>
    <lineage>
        <taxon>Bacteria</taxon>
        <taxon>Pseudomonadati</taxon>
        <taxon>Verrucomicrobiota</taxon>
        <taxon>Opitutia</taxon>
        <taxon>Puniceicoccales</taxon>
        <taxon>Cerasicoccaceae</taxon>
        <taxon>Rubellicoccus</taxon>
    </lineage>
</organism>
<feature type="coiled-coil region" evidence="1">
    <location>
        <begin position="18"/>
        <end position="66"/>
    </location>
</feature>
<dbReference type="RefSeq" id="WP_317832305.1">
    <property type="nucleotide sequence ID" value="NZ_CP136920.1"/>
</dbReference>
<dbReference type="Proteomes" id="UP001304300">
    <property type="component" value="Chromosome"/>
</dbReference>
<name>A0AAQ3QSA8_9BACT</name>
<keyword evidence="3" id="KW-1185">Reference proteome</keyword>
<accession>A0AAQ3QSA8</accession>
<proteinExistence type="predicted"/>
<dbReference type="EMBL" id="CP136920">
    <property type="protein sequence ID" value="WOO40171.1"/>
    <property type="molecule type" value="Genomic_DNA"/>
</dbReference>
<keyword evidence="1" id="KW-0175">Coiled coil</keyword>
<protein>
    <submittedName>
        <fullName evidence="2">Uncharacterized protein</fullName>
    </submittedName>
</protein>
<evidence type="ECO:0000256" key="1">
    <source>
        <dbReference type="SAM" id="Coils"/>
    </source>
</evidence>